<dbReference type="AlphaFoldDB" id="A0A395I968"/>
<keyword evidence="5" id="KW-1185">Reference proteome</keyword>
<dbReference type="InterPro" id="IPR036291">
    <property type="entry name" value="NAD(P)-bd_dom_sf"/>
</dbReference>
<evidence type="ECO:0000313" key="4">
    <source>
        <dbReference type="EMBL" id="RAL16772.1"/>
    </source>
</evidence>
<feature type="domain" description="Pyrroline-5-carboxylate reductase catalytic N-terminal" evidence="2">
    <location>
        <begin position="6"/>
        <end position="91"/>
    </location>
</feature>
<dbReference type="Pfam" id="PF09130">
    <property type="entry name" value="DUF1932"/>
    <property type="match status" value="1"/>
</dbReference>
<dbReference type="InterPro" id="IPR015814">
    <property type="entry name" value="Pgluconate_DH_NAD-bd_C"/>
</dbReference>
<proteinExistence type="predicted"/>
<dbReference type="VEuPathDB" id="FungiDB:BO97DRAFT_402408"/>
<dbReference type="Proteomes" id="UP000248961">
    <property type="component" value="Unassembled WGS sequence"/>
</dbReference>
<dbReference type="Gene3D" id="3.40.50.720">
    <property type="entry name" value="NAD(P)-binding Rossmann-like Domain"/>
    <property type="match status" value="1"/>
</dbReference>
<dbReference type="Pfam" id="PF03807">
    <property type="entry name" value="F420_oxidored"/>
    <property type="match status" value="1"/>
</dbReference>
<evidence type="ECO:0000259" key="3">
    <source>
        <dbReference type="Pfam" id="PF09130"/>
    </source>
</evidence>
<protein>
    <submittedName>
        <fullName evidence="4">6-phosphogluconate dehydrogenase C-terminal domain-like protein</fullName>
    </submittedName>
</protein>
<dbReference type="GeneID" id="37198786"/>
<gene>
    <name evidence="4" type="ORF">BO97DRAFT_402408</name>
</gene>
<accession>A0A395I968</accession>
<evidence type="ECO:0000313" key="5">
    <source>
        <dbReference type="Proteomes" id="UP000248961"/>
    </source>
</evidence>
<dbReference type="SUPFAM" id="SSF51735">
    <property type="entry name" value="NAD(P)-binding Rossmann-fold domains"/>
    <property type="match status" value="1"/>
</dbReference>
<dbReference type="STRING" id="1450537.A0A395I968"/>
<organism evidence="4 5">
    <name type="scientific">Aspergillus homomorphus (strain CBS 101889)</name>
    <dbReference type="NCBI Taxonomy" id="1450537"/>
    <lineage>
        <taxon>Eukaryota</taxon>
        <taxon>Fungi</taxon>
        <taxon>Dikarya</taxon>
        <taxon>Ascomycota</taxon>
        <taxon>Pezizomycotina</taxon>
        <taxon>Eurotiomycetes</taxon>
        <taxon>Eurotiomycetidae</taxon>
        <taxon>Eurotiales</taxon>
        <taxon>Aspergillaceae</taxon>
        <taxon>Aspergillus</taxon>
        <taxon>Aspergillus subgen. Circumdati</taxon>
    </lineage>
</organism>
<dbReference type="Gene3D" id="1.10.1040.10">
    <property type="entry name" value="N-(1-d-carboxylethyl)-l-norvaline Dehydrogenase, domain 2"/>
    <property type="match status" value="1"/>
</dbReference>
<feature type="region of interest" description="Disordered" evidence="1">
    <location>
        <begin position="142"/>
        <end position="166"/>
    </location>
</feature>
<evidence type="ECO:0000259" key="2">
    <source>
        <dbReference type="Pfam" id="PF03807"/>
    </source>
</evidence>
<dbReference type="RefSeq" id="XP_025555926.1">
    <property type="nucleotide sequence ID" value="XM_025694497.1"/>
</dbReference>
<feature type="domain" description="Phosphogluconate dehydrogenase NAD-binding putative C-terminal" evidence="3">
    <location>
        <begin position="227"/>
        <end position="296"/>
    </location>
</feature>
<dbReference type="SUPFAM" id="SSF48179">
    <property type="entry name" value="6-phosphogluconate dehydrogenase C-terminal domain-like"/>
    <property type="match status" value="1"/>
</dbReference>
<evidence type="ECO:0000256" key="1">
    <source>
        <dbReference type="SAM" id="MobiDB-lite"/>
    </source>
</evidence>
<dbReference type="InterPro" id="IPR013328">
    <property type="entry name" value="6PGD_dom2"/>
</dbReference>
<name>A0A395I968_ASPHC</name>
<dbReference type="InterPro" id="IPR008927">
    <property type="entry name" value="6-PGluconate_DH-like_C_sf"/>
</dbReference>
<dbReference type="EMBL" id="KZ824268">
    <property type="protein sequence ID" value="RAL16772.1"/>
    <property type="molecule type" value="Genomic_DNA"/>
</dbReference>
<dbReference type="OrthoDB" id="9988102at2759"/>
<dbReference type="InterPro" id="IPR028939">
    <property type="entry name" value="P5C_Rdtase_cat_N"/>
</dbReference>
<sequence>MDSEAIGILSIGEMGFGIAQLLRAHQYRVLTYASDRSESTQRRAWTAGIELRHSLQDLIDNSDVLLSIVPPVEALPTAERIIAAATARHFVRDAPLHIVDLNAVSPTTAHELARLYTNAGPHLRILSGGIIGAPPRLLSLPDQEQEQNQQQQENQQEDQEGKKGNERWHRPALVVSGPEPLPDAQLATVLNLRHVSQEIGRAAALKMCFAALTKGFTALAIESYTTADGFGVLPDLRALLHEYNPAALGMAERGVVGMPSRAYRWVHEMREIGRTMAEGGFNADVFNGIADVYQAVAEDPVLGREKPDERLRGQTVEDVVECLQQSLKVKTE</sequence>
<reference evidence="4 5" key="1">
    <citation type="submission" date="2018-02" db="EMBL/GenBank/DDBJ databases">
        <title>The genomes of Aspergillus section Nigri reveals drivers in fungal speciation.</title>
        <authorList>
            <consortium name="DOE Joint Genome Institute"/>
            <person name="Vesth T.C."/>
            <person name="Nybo J."/>
            <person name="Theobald S."/>
            <person name="Brandl J."/>
            <person name="Frisvad J.C."/>
            <person name="Nielsen K.F."/>
            <person name="Lyhne E.K."/>
            <person name="Kogle M.E."/>
            <person name="Kuo A."/>
            <person name="Riley R."/>
            <person name="Clum A."/>
            <person name="Nolan M."/>
            <person name="Lipzen A."/>
            <person name="Salamov A."/>
            <person name="Henrissat B."/>
            <person name="Wiebenga A."/>
            <person name="De vries R.P."/>
            <person name="Grigoriev I.V."/>
            <person name="Mortensen U.H."/>
            <person name="Andersen M.R."/>
            <person name="Baker S.E."/>
        </authorList>
    </citation>
    <scope>NUCLEOTIDE SEQUENCE [LARGE SCALE GENOMIC DNA]</scope>
    <source>
        <strain evidence="4 5">CBS 101889</strain>
    </source>
</reference>